<keyword evidence="5 6" id="KW-0472">Membrane</keyword>
<evidence type="ECO:0000256" key="5">
    <source>
        <dbReference type="ARBA" id="ARBA00023136"/>
    </source>
</evidence>
<comment type="caution">
    <text evidence="7">The sequence shown here is derived from an EMBL/GenBank/DDBJ whole genome shotgun (WGS) entry which is preliminary data.</text>
</comment>
<dbReference type="AlphaFoldDB" id="A0A4Q7LCX6"/>
<evidence type="ECO:0000256" key="3">
    <source>
        <dbReference type="ARBA" id="ARBA00022692"/>
    </source>
</evidence>
<evidence type="ECO:0000256" key="2">
    <source>
        <dbReference type="ARBA" id="ARBA00008564"/>
    </source>
</evidence>
<dbReference type="Pfam" id="PF02361">
    <property type="entry name" value="CbiQ"/>
    <property type="match status" value="1"/>
</dbReference>
<name>A0A4Q7LCX6_9BURK</name>
<keyword evidence="3 6" id="KW-0812">Transmembrane</keyword>
<dbReference type="Proteomes" id="UP000293433">
    <property type="component" value="Unassembled WGS sequence"/>
</dbReference>
<evidence type="ECO:0000256" key="6">
    <source>
        <dbReference type="SAM" id="Phobius"/>
    </source>
</evidence>
<accession>A0A4Q7LCX6</accession>
<gene>
    <name evidence="7" type="ORF">EV685_3437</name>
</gene>
<dbReference type="RefSeq" id="WP_130483237.1">
    <property type="nucleotide sequence ID" value="NZ_SGWV01000011.1"/>
</dbReference>
<evidence type="ECO:0000313" key="8">
    <source>
        <dbReference type="Proteomes" id="UP000293433"/>
    </source>
</evidence>
<comment type="similarity">
    <text evidence="2">Belongs to the CbiQ family.</text>
</comment>
<protein>
    <submittedName>
        <fullName evidence="7">Biotin transport system permease protein</fullName>
    </submittedName>
</protein>
<dbReference type="InterPro" id="IPR003339">
    <property type="entry name" value="ABC/ECF_trnsptr_transmembrane"/>
</dbReference>
<dbReference type="CDD" id="cd16914">
    <property type="entry name" value="EcfT"/>
    <property type="match status" value="1"/>
</dbReference>
<reference evidence="7 8" key="1">
    <citation type="submission" date="2019-02" db="EMBL/GenBank/DDBJ databases">
        <title>Genomic Encyclopedia of Type Strains, Phase IV (KMG-IV): sequencing the most valuable type-strain genomes for metagenomic binning, comparative biology and taxonomic classification.</title>
        <authorList>
            <person name="Goeker M."/>
        </authorList>
    </citation>
    <scope>NUCLEOTIDE SEQUENCE [LARGE SCALE GENOMIC DNA]</scope>
    <source>
        <strain evidence="7 8">DSM 10617</strain>
    </source>
</reference>
<dbReference type="GO" id="GO:0005886">
    <property type="term" value="C:plasma membrane"/>
    <property type="evidence" value="ECO:0007669"/>
    <property type="project" value="UniProtKB-ARBA"/>
</dbReference>
<proteinExistence type="inferred from homology"/>
<feature type="transmembrane region" description="Helical" evidence="6">
    <location>
        <begin position="64"/>
        <end position="82"/>
    </location>
</feature>
<keyword evidence="8" id="KW-1185">Reference proteome</keyword>
<keyword evidence="4 6" id="KW-1133">Transmembrane helix</keyword>
<sequence>MLSLYADTPSWLHRVPAGAKLLALATAGVALALTTTLPLLTAAMLLALALLLSLRQAGLGARRPMAVTAVVALLLVGLHALLGTTALGLVAALRLVCTTALGLALTLTTRPADLVDVIERALSPLRRLGLDPSRFALHIALMLRYTEHFFARWQQLDEAHRLRTGRPGRLRLLAPLTIQMLLAARRVADTLHVRLGR</sequence>
<evidence type="ECO:0000313" key="7">
    <source>
        <dbReference type="EMBL" id="RZS52246.1"/>
    </source>
</evidence>
<evidence type="ECO:0000256" key="4">
    <source>
        <dbReference type="ARBA" id="ARBA00022989"/>
    </source>
</evidence>
<feature type="transmembrane region" description="Helical" evidence="6">
    <location>
        <begin position="20"/>
        <end position="52"/>
    </location>
</feature>
<dbReference type="OrthoDB" id="509049at2"/>
<organism evidence="7 8">
    <name type="scientific">Sphaerotilus mobilis</name>
    <dbReference type="NCBI Taxonomy" id="47994"/>
    <lineage>
        <taxon>Bacteria</taxon>
        <taxon>Pseudomonadati</taxon>
        <taxon>Pseudomonadota</taxon>
        <taxon>Betaproteobacteria</taxon>
        <taxon>Burkholderiales</taxon>
        <taxon>Sphaerotilaceae</taxon>
        <taxon>Sphaerotilus</taxon>
    </lineage>
</organism>
<dbReference type="EMBL" id="SGWV01000011">
    <property type="protein sequence ID" value="RZS52246.1"/>
    <property type="molecule type" value="Genomic_DNA"/>
</dbReference>
<evidence type="ECO:0000256" key="1">
    <source>
        <dbReference type="ARBA" id="ARBA00004141"/>
    </source>
</evidence>
<comment type="subcellular location">
    <subcellularLocation>
        <location evidence="1">Membrane</location>
        <topology evidence="1">Multi-pass membrane protein</topology>
    </subcellularLocation>
</comment>